<name>A0AAV2VSU0_9VIBR</name>
<proteinExistence type="predicted"/>
<dbReference type="Proteomes" id="UP000018211">
    <property type="component" value="Unassembled WGS sequence"/>
</dbReference>
<comment type="caution">
    <text evidence="1">The sequence shown here is derived from an EMBL/GenBank/DDBJ whole genome shotgun (WGS) entry which is preliminary data.</text>
</comment>
<organism evidence="1 2">
    <name type="scientific">Vibrio nigripulchritudo SOn1</name>
    <dbReference type="NCBI Taxonomy" id="1238450"/>
    <lineage>
        <taxon>Bacteria</taxon>
        <taxon>Pseudomonadati</taxon>
        <taxon>Pseudomonadota</taxon>
        <taxon>Gammaproteobacteria</taxon>
        <taxon>Vibrionales</taxon>
        <taxon>Vibrionaceae</taxon>
        <taxon>Vibrio</taxon>
    </lineage>
</organism>
<dbReference type="Gene3D" id="2.60.40.1080">
    <property type="match status" value="1"/>
</dbReference>
<evidence type="ECO:0000313" key="1">
    <source>
        <dbReference type="EMBL" id="CCO47768.1"/>
    </source>
</evidence>
<evidence type="ECO:0008006" key="3">
    <source>
        <dbReference type="Google" id="ProtNLM"/>
    </source>
</evidence>
<reference evidence="1 2" key="1">
    <citation type="journal article" date="2013" name="ISME J.">
        <title>Comparative genomics of pathogenic lineages of Vibrio nigripulchritudo identifies virulence-associated traits.</title>
        <authorList>
            <person name="Goudenege D."/>
            <person name="Labreuche Y."/>
            <person name="Krin E."/>
            <person name="Ansquer D."/>
            <person name="Mangenot S."/>
            <person name="Calteau A."/>
            <person name="Medigue C."/>
            <person name="Mazel D."/>
            <person name="Polz M.F."/>
            <person name="Le Roux F."/>
        </authorList>
    </citation>
    <scope>NUCLEOTIDE SEQUENCE [LARGE SCALE GENOMIC DNA]</scope>
    <source>
        <strain evidence="1 2">SOn1</strain>
    </source>
</reference>
<gene>
    <name evidence="1" type="ORF">VIBNISOn1_350004</name>
</gene>
<sequence length="271" mass="30447">MKLELPVKTVAENQSTKIKAIGFYSDGSERVLKSEAITWSVSGSVVASIDDFGILTGLVRGVTRVWASYEGITESISITVTTGLLPCGGQVNDTDMYNAAGYCLKVIEGDSGEAKNKLFTATPSIEVMNQLGYKLEDSATNFGRTYGATYQETRIEGEFARFRVDGWSWENDPQSSNFGRNGQLDRYCDDLNSLRFMGRTNWKRPNRYELYSLVYHLGDLTANYGWPGYYEYWTNHPTKDGKFYSVDLVNNLTIPHSVRMKSYASCVSYNN</sequence>
<evidence type="ECO:0000313" key="2">
    <source>
        <dbReference type="Proteomes" id="UP000018211"/>
    </source>
</evidence>
<dbReference type="EMBL" id="CAOF01000126">
    <property type="protein sequence ID" value="CCO47768.1"/>
    <property type="molecule type" value="Genomic_DNA"/>
</dbReference>
<protein>
    <recommendedName>
        <fullName evidence="3">BIG2 domain-containing protein</fullName>
    </recommendedName>
</protein>
<accession>A0AAV2VSU0</accession>
<dbReference type="AlphaFoldDB" id="A0AAV2VSU0"/>